<dbReference type="PANTHER" id="PTHR34875">
    <property type="entry name" value="UPF0237 PROTEIN MJ1558"/>
    <property type="match status" value="1"/>
</dbReference>
<keyword evidence="1" id="KW-0678">Repressor</keyword>
<sequence length="196" mass="21489">MRSRDHAREPLLNTTAPRSGSEHYLLIQTLTPAAQSPLLALTRRVADSGCALGDARVNTLGADVSVTLLAQGAWDAVAKLETALTRMARDPDLHLVSYRSGPRQPQQHLLPYLIEVIAADRQGVLAEVLDFFAERQISIEQLGSQRYQAMQTGAEMFSAQITLGIPAELHIAALRDEFLELCDGLNLDAVMEPVKY</sequence>
<dbReference type="InterPro" id="IPR002912">
    <property type="entry name" value="ACT_dom"/>
</dbReference>
<dbReference type="RefSeq" id="WP_081127293.1">
    <property type="nucleotide sequence ID" value="NZ_DAHXOC010000021.1"/>
</dbReference>
<evidence type="ECO:0000313" key="4">
    <source>
        <dbReference type="Proteomes" id="UP000307749"/>
    </source>
</evidence>
<accession>A0A4S3KPS1</accession>
<evidence type="ECO:0000313" key="3">
    <source>
        <dbReference type="EMBL" id="THD11005.1"/>
    </source>
</evidence>
<name>A0A4S3KPS1_9GAMM</name>
<dbReference type="CDD" id="cd04869">
    <property type="entry name" value="ACT_GcvR_2"/>
    <property type="match status" value="1"/>
</dbReference>
<dbReference type="Gene3D" id="3.30.70.260">
    <property type="match status" value="2"/>
</dbReference>
<dbReference type="PROSITE" id="PS51671">
    <property type="entry name" value="ACT"/>
    <property type="match status" value="1"/>
</dbReference>
<dbReference type="OrthoDB" id="5814713at2"/>
<dbReference type="Pfam" id="PF13740">
    <property type="entry name" value="ACT_6"/>
    <property type="match status" value="1"/>
</dbReference>
<dbReference type="InterPro" id="IPR045865">
    <property type="entry name" value="ACT-like_dom_sf"/>
</dbReference>
<dbReference type="PANTHER" id="PTHR34875:SF5">
    <property type="entry name" value="GLYCINE CLEAVAGE SYSTEM TRANSCRIPTIONAL REPRESSOR"/>
    <property type="match status" value="1"/>
</dbReference>
<keyword evidence="4" id="KW-1185">Reference proteome</keyword>
<organism evidence="3 4">
    <name type="scientific">Metallibacterium scheffleri</name>
    <dbReference type="NCBI Taxonomy" id="993689"/>
    <lineage>
        <taxon>Bacteria</taxon>
        <taxon>Pseudomonadati</taxon>
        <taxon>Pseudomonadota</taxon>
        <taxon>Gammaproteobacteria</taxon>
        <taxon>Lysobacterales</taxon>
        <taxon>Rhodanobacteraceae</taxon>
        <taxon>Metallibacterium</taxon>
    </lineage>
</organism>
<dbReference type="InterPro" id="IPR016867">
    <property type="entry name" value="GcvR"/>
</dbReference>
<dbReference type="Proteomes" id="UP000307749">
    <property type="component" value="Unassembled WGS sequence"/>
</dbReference>
<dbReference type="InterPro" id="IPR050990">
    <property type="entry name" value="UPF0237/GcvR_regulator"/>
</dbReference>
<evidence type="ECO:0000259" key="2">
    <source>
        <dbReference type="PROSITE" id="PS51671"/>
    </source>
</evidence>
<reference evidence="3 4" key="1">
    <citation type="submission" date="2017-02" db="EMBL/GenBank/DDBJ databases">
        <title>Whole genome sequencing of Metallibacterium scheffleri DSM 24874 (T).</title>
        <authorList>
            <person name="Kumar S."/>
            <person name="Patil P."/>
            <person name="Patil P.B."/>
        </authorList>
    </citation>
    <scope>NUCLEOTIDE SEQUENCE [LARGE SCALE GENOMIC DNA]</scope>
    <source>
        <strain evidence="3 4">DSM 24874</strain>
    </source>
</reference>
<feature type="domain" description="ACT" evidence="2">
    <location>
        <begin position="113"/>
        <end position="192"/>
    </location>
</feature>
<dbReference type="AlphaFoldDB" id="A0A4S3KPS1"/>
<protein>
    <recommendedName>
        <fullName evidence="1">Glycine cleavage system transcriptional repressor</fullName>
    </recommendedName>
</protein>
<dbReference type="GO" id="GO:0006355">
    <property type="term" value="P:regulation of DNA-templated transcription"/>
    <property type="evidence" value="ECO:0007669"/>
    <property type="project" value="UniProtKB-UniRule"/>
</dbReference>
<proteinExistence type="predicted"/>
<keyword evidence="1" id="KW-0963">Cytoplasm</keyword>
<dbReference type="EMBL" id="MWQO01000017">
    <property type="protein sequence ID" value="THD11005.1"/>
    <property type="molecule type" value="Genomic_DNA"/>
</dbReference>
<gene>
    <name evidence="3" type="ORF">B1806_05565</name>
</gene>
<dbReference type="GO" id="GO:0005737">
    <property type="term" value="C:cytoplasm"/>
    <property type="evidence" value="ECO:0007669"/>
    <property type="project" value="UniProtKB-SubCell"/>
</dbReference>
<dbReference type="PIRSF" id="PIRSF028103">
    <property type="entry name" value="GcvR"/>
    <property type="match status" value="1"/>
</dbReference>
<dbReference type="SUPFAM" id="SSF55021">
    <property type="entry name" value="ACT-like"/>
    <property type="match status" value="1"/>
</dbReference>
<keyword evidence="1" id="KW-0804">Transcription</keyword>
<comment type="caution">
    <text evidence="3">The sequence shown here is derived from an EMBL/GenBank/DDBJ whole genome shotgun (WGS) entry which is preliminary data.</text>
</comment>
<comment type="subcellular location">
    <subcellularLocation>
        <location evidence="1">Cytoplasm</location>
    </subcellularLocation>
</comment>
<dbReference type="STRING" id="993689.GCA_002077135_02017"/>
<evidence type="ECO:0000256" key="1">
    <source>
        <dbReference type="PIRNR" id="PIRNR028103"/>
    </source>
</evidence>